<proteinExistence type="predicted"/>
<evidence type="ECO:0000313" key="2">
    <source>
        <dbReference type="Proteomes" id="UP000199051"/>
    </source>
</evidence>
<dbReference type="EMBL" id="FOGI01000011">
    <property type="protein sequence ID" value="SES35535.1"/>
    <property type="molecule type" value="Genomic_DNA"/>
</dbReference>
<accession>A0A1H9WNS2</accession>
<gene>
    <name evidence="1" type="ORF">SAMN04487818_11128</name>
</gene>
<name>A0A1H9WNS2_9PSEU</name>
<reference evidence="2" key="1">
    <citation type="submission" date="2016-10" db="EMBL/GenBank/DDBJ databases">
        <authorList>
            <person name="Varghese N."/>
            <person name="Submissions S."/>
        </authorList>
    </citation>
    <scope>NUCLEOTIDE SEQUENCE [LARGE SCALE GENOMIC DNA]</scope>
    <source>
        <strain evidence="2">DSM 44260</strain>
    </source>
</reference>
<keyword evidence="2" id="KW-1185">Reference proteome</keyword>
<protein>
    <submittedName>
        <fullName evidence="1">Uncharacterized protein</fullName>
    </submittedName>
</protein>
<dbReference type="AlphaFoldDB" id="A0A1H9WNS2"/>
<organism evidence="1 2">
    <name type="scientific">Actinokineospora terrae</name>
    <dbReference type="NCBI Taxonomy" id="155974"/>
    <lineage>
        <taxon>Bacteria</taxon>
        <taxon>Bacillati</taxon>
        <taxon>Actinomycetota</taxon>
        <taxon>Actinomycetes</taxon>
        <taxon>Pseudonocardiales</taxon>
        <taxon>Pseudonocardiaceae</taxon>
        <taxon>Actinokineospora</taxon>
    </lineage>
</organism>
<evidence type="ECO:0000313" key="1">
    <source>
        <dbReference type="EMBL" id="SES35535.1"/>
    </source>
</evidence>
<sequence length="46" mass="4570">MSGVDVLISPLGTVGGGLTVTVVGGVHWVGGAWGRRFPDGKLPPLG</sequence>
<dbReference type="Proteomes" id="UP000199051">
    <property type="component" value="Unassembled WGS sequence"/>
</dbReference>